<dbReference type="InterPro" id="IPR000782">
    <property type="entry name" value="FAS1_domain"/>
</dbReference>
<feature type="chain" id="PRO_5015412124" description="FAS1 domain-containing protein" evidence="1">
    <location>
        <begin position="24"/>
        <end position="746"/>
    </location>
</feature>
<dbReference type="PROSITE" id="PS51257">
    <property type="entry name" value="PROKAR_LIPOPROTEIN"/>
    <property type="match status" value="1"/>
</dbReference>
<dbReference type="SUPFAM" id="SSF82153">
    <property type="entry name" value="FAS1 domain"/>
    <property type="match status" value="2"/>
</dbReference>
<name>A0A2S5AGD5_9FLAO</name>
<dbReference type="AlphaFoldDB" id="A0A2S5AGD5"/>
<keyword evidence="1" id="KW-0732">Signal</keyword>
<protein>
    <recommendedName>
        <fullName evidence="2">FAS1 domain-containing protein</fullName>
    </recommendedName>
</protein>
<keyword evidence="4" id="KW-1185">Reference proteome</keyword>
<dbReference type="PANTHER" id="PTHR10900:SF77">
    <property type="entry name" value="FI19380P1"/>
    <property type="match status" value="1"/>
</dbReference>
<comment type="caution">
    <text evidence="3">The sequence shown here is derived from an EMBL/GenBank/DDBJ whole genome shotgun (WGS) entry which is preliminary data.</text>
</comment>
<feature type="domain" description="FAS1" evidence="2">
    <location>
        <begin position="37"/>
        <end position="239"/>
    </location>
</feature>
<feature type="signal peptide" evidence="1">
    <location>
        <begin position="1"/>
        <end position="23"/>
    </location>
</feature>
<dbReference type="InterPro" id="IPR050904">
    <property type="entry name" value="Adhesion/Biosynth-related"/>
</dbReference>
<dbReference type="Proteomes" id="UP000237310">
    <property type="component" value="Unassembled WGS sequence"/>
</dbReference>
<reference evidence="3 4" key="1">
    <citation type="submission" date="2018-01" db="EMBL/GenBank/DDBJ databases">
        <authorList>
            <person name="Gaut B.S."/>
            <person name="Morton B.R."/>
            <person name="Clegg M.T."/>
            <person name="Duvall M.R."/>
        </authorList>
    </citation>
    <scope>NUCLEOTIDE SEQUENCE [LARGE SCALE GENOMIC DNA]</scope>
    <source>
        <strain evidence="3 4">HR-AY</strain>
    </source>
</reference>
<evidence type="ECO:0000313" key="3">
    <source>
        <dbReference type="EMBL" id="POY41193.1"/>
    </source>
</evidence>
<feature type="domain" description="FAS1" evidence="2">
    <location>
        <begin position="579"/>
        <end position="742"/>
    </location>
</feature>
<dbReference type="Gene3D" id="2.30.180.10">
    <property type="entry name" value="FAS1 domain"/>
    <property type="match status" value="2"/>
</dbReference>
<gene>
    <name evidence="3" type="ORF">C3L50_01330</name>
</gene>
<evidence type="ECO:0000313" key="4">
    <source>
        <dbReference type="Proteomes" id="UP000237310"/>
    </source>
</evidence>
<dbReference type="OrthoDB" id="659398at2"/>
<accession>A0A2S5AGD5</accession>
<organism evidence="3 4">
    <name type="scientific">Flavobacterium alvei</name>
    <dbReference type="NCBI Taxonomy" id="2080416"/>
    <lineage>
        <taxon>Bacteria</taxon>
        <taxon>Pseudomonadati</taxon>
        <taxon>Bacteroidota</taxon>
        <taxon>Flavobacteriia</taxon>
        <taxon>Flavobacteriales</taxon>
        <taxon>Flavobacteriaceae</taxon>
        <taxon>Flavobacterium</taxon>
    </lineage>
</organism>
<sequence>MKKKIHYYLLVLPLLAFFASCNKDVFDEYYARPEGLEDPIYQQLEARGNFKNLTALIGKAGYKDILSKSGYWTMMAPNDEAFTKFFQEKGYADVSKVDSITAAKIVRYALIYNAFRTEQLSDYQSAAGWVVDNAFRRRTAFYDGFQKKTVNGVPMVVVASNRNNRAASGAPYYVSGDNNNKYISYFEKEYFAAQSLNASDYTFFFPNSTYTDFNVLGGTIKQANIIAENGIIQEVSQVSLPLVSLDQYLEGNSNYSLFNDLLNKNLVNYIFNQPATTTYNNFTGKSDRVYVKVFDAALPFSPNNESYLKQADNDGQNDAYTMFVPDNASLQEFVDKVLLKNYPSLDKLPKYVFEDLFKAHMVINAVWPSKIGSFSNALDEDLRFDMNTNVKDAKALSNGFFYGTNKVQKSNLFYSVYTSAYLDPNFTLATRLFNDGSSYREIISNINQRFTLFLPSDTVLRGLGYDYDVSRSEWRYTSPINSAVITGASARLRLLRVLYNCIVSTPNGELDDLSGSGVIRTGDADIAGEYIKWKNNKVYGAGNEVLGNAANVVGFEDQQNGRTYYIDNLIEFSEESPGVDLKNLATPVGSEFSHFYNYLKNSSIYNATGDKIEGVDLGTAYTFVVPNNAAIVKAVKAGVLPGNVTTGVPNFTPPTLGEKDLVADFLRYHILVTKTVSDDGLLGGQFETLRKDSKGEKTYVGVLSDTGVLTFIDAAKKTSNFIPAQSNNLADRTLIHLVDNYLLYTE</sequence>
<proteinExistence type="predicted"/>
<dbReference type="PANTHER" id="PTHR10900">
    <property type="entry name" value="PERIOSTIN-RELATED"/>
    <property type="match status" value="1"/>
</dbReference>
<evidence type="ECO:0000259" key="2">
    <source>
        <dbReference type="PROSITE" id="PS50213"/>
    </source>
</evidence>
<dbReference type="InterPro" id="IPR036378">
    <property type="entry name" value="FAS1_dom_sf"/>
</dbReference>
<dbReference type="EMBL" id="PQVG01000001">
    <property type="protein sequence ID" value="POY41193.1"/>
    <property type="molecule type" value="Genomic_DNA"/>
</dbReference>
<dbReference type="RefSeq" id="WP_103804231.1">
    <property type="nucleotide sequence ID" value="NZ_PQVG01000001.1"/>
</dbReference>
<dbReference type="Pfam" id="PF02469">
    <property type="entry name" value="Fasciclin"/>
    <property type="match status" value="1"/>
</dbReference>
<dbReference type="PROSITE" id="PS50213">
    <property type="entry name" value="FAS1"/>
    <property type="match status" value="2"/>
</dbReference>
<evidence type="ECO:0000256" key="1">
    <source>
        <dbReference type="SAM" id="SignalP"/>
    </source>
</evidence>